<dbReference type="EMBL" id="JACZHT010000001">
    <property type="protein sequence ID" value="MBE1236087.1"/>
    <property type="molecule type" value="Genomic_DNA"/>
</dbReference>
<evidence type="ECO:0000256" key="6">
    <source>
        <dbReference type="ARBA" id="ARBA00022833"/>
    </source>
</evidence>
<dbReference type="Pfam" id="PF02578">
    <property type="entry name" value="Cu-oxidase_4"/>
    <property type="match status" value="1"/>
</dbReference>
<keyword evidence="12" id="KW-1185">Reference proteome</keyword>
<evidence type="ECO:0000256" key="5">
    <source>
        <dbReference type="ARBA" id="ARBA00022801"/>
    </source>
</evidence>
<dbReference type="Gene3D" id="3.60.140.10">
    <property type="entry name" value="CNF1/YfiH-like putative cysteine hydrolases"/>
    <property type="match status" value="1"/>
</dbReference>
<evidence type="ECO:0000313" key="12">
    <source>
        <dbReference type="Proteomes" id="UP000631034"/>
    </source>
</evidence>
<evidence type="ECO:0000256" key="2">
    <source>
        <dbReference type="ARBA" id="ARBA00007353"/>
    </source>
</evidence>
<evidence type="ECO:0000256" key="10">
    <source>
        <dbReference type="RuleBase" id="RU361274"/>
    </source>
</evidence>
<comment type="caution">
    <text evidence="11">The sequence shown here is derived from an EMBL/GenBank/DDBJ whole genome shotgun (WGS) entry which is preliminary data.</text>
</comment>
<dbReference type="GO" id="GO:0017061">
    <property type="term" value="F:S-methyl-5-thioadenosine phosphorylase activity"/>
    <property type="evidence" value="ECO:0007669"/>
    <property type="project" value="UniProtKB-EC"/>
</dbReference>
<dbReference type="CDD" id="cd16833">
    <property type="entry name" value="YfiH"/>
    <property type="match status" value="1"/>
</dbReference>
<dbReference type="InterPro" id="IPR003730">
    <property type="entry name" value="Cu_polyphenol_OxRdtase"/>
</dbReference>
<evidence type="ECO:0000256" key="8">
    <source>
        <dbReference type="ARBA" id="ARBA00048968"/>
    </source>
</evidence>
<keyword evidence="5" id="KW-0378">Hydrolase</keyword>
<comment type="similarity">
    <text evidence="2 10">Belongs to the purine nucleoside phosphorylase YfiH/LACC1 family.</text>
</comment>
<keyword evidence="6" id="KW-0862">Zinc</keyword>
<proteinExistence type="inferred from homology"/>
<evidence type="ECO:0000313" key="11">
    <source>
        <dbReference type="EMBL" id="MBE1236087.1"/>
    </source>
</evidence>
<dbReference type="RefSeq" id="WP_192532972.1">
    <property type="nucleotide sequence ID" value="NZ_JACZHT010000001.1"/>
</dbReference>
<comment type="catalytic activity">
    <reaction evidence="7">
        <text>adenosine + H2O + H(+) = inosine + NH4(+)</text>
        <dbReference type="Rhea" id="RHEA:24408"/>
        <dbReference type="ChEBI" id="CHEBI:15377"/>
        <dbReference type="ChEBI" id="CHEBI:15378"/>
        <dbReference type="ChEBI" id="CHEBI:16335"/>
        <dbReference type="ChEBI" id="CHEBI:17596"/>
        <dbReference type="ChEBI" id="CHEBI:28938"/>
        <dbReference type="EC" id="3.5.4.4"/>
    </reaction>
    <physiologicalReaction direction="left-to-right" evidence="7">
        <dbReference type="Rhea" id="RHEA:24409"/>
    </physiologicalReaction>
</comment>
<dbReference type="SUPFAM" id="SSF64438">
    <property type="entry name" value="CNF1/YfiH-like putative cysteine hydrolases"/>
    <property type="match status" value="1"/>
</dbReference>
<evidence type="ECO:0000256" key="1">
    <source>
        <dbReference type="ARBA" id="ARBA00000553"/>
    </source>
</evidence>
<evidence type="ECO:0000256" key="9">
    <source>
        <dbReference type="ARBA" id="ARBA00049893"/>
    </source>
</evidence>
<dbReference type="Proteomes" id="UP000631034">
    <property type="component" value="Unassembled WGS sequence"/>
</dbReference>
<evidence type="ECO:0000256" key="7">
    <source>
        <dbReference type="ARBA" id="ARBA00047989"/>
    </source>
</evidence>
<dbReference type="NCBIfam" id="TIGR00726">
    <property type="entry name" value="peptidoglycan editing factor PgeF"/>
    <property type="match status" value="1"/>
</dbReference>
<comment type="catalytic activity">
    <reaction evidence="8">
        <text>adenosine + phosphate = alpha-D-ribose 1-phosphate + adenine</text>
        <dbReference type="Rhea" id="RHEA:27642"/>
        <dbReference type="ChEBI" id="CHEBI:16335"/>
        <dbReference type="ChEBI" id="CHEBI:16708"/>
        <dbReference type="ChEBI" id="CHEBI:43474"/>
        <dbReference type="ChEBI" id="CHEBI:57720"/>
        <dbReference type="EC" id="2.4.2.1"/>
    </reaction>
    <physiologicalReaction direction="left-to-right" evidence="8">
        <dbReference type="Rhea" id="RHEA:27643"/>
    </physiologicalReaction>
</comment>
<keyword evidence="3" id="KW-0808">Transferase</keyword>
<comment type="catalytic activity">
    <reaction evidence="9">
        <text>S-methyl-5'-thioadenosine + phosphate = 5-(methylsulfanyl)-alpha-D-ribose 1-phosphate + adenine</text>
        <dbReference type="Rhea" id="RHEA:11852"/>
        <dbReference type="ChEBI" id="CHEBI:16708"/>
        <dbReference type="ChEBI" id="CHEBI:17509"/>
        <dbReference type="ChEBI" id="CHEBI:43474"/>
        <dbReference type="ChEBI" id="CHEBI:58533"/>
        <dbReference type="EC" id="2.4.2.28"/>
    </reaction>
    <physiologicalReaction direction="left-to-right" evidence="9">
        <dbReference type="Rhea" id="RHEA:11853"/>
    </physiologicalReaction>
</comment>
<sequence>MLITVPVLASLPKLKHGFFTRQGGVSTGVHASLNVSRSNGDSPKAVQENRRRAARALGYGEGGLLTVTQDHTNTALSVNAPFSPRETPPVADALVTRTPGLLLGIMTADCAPILLVDPEARVISACHAGSKGALVGIVEATVEAMESAGARPSRILAAIGPCIGTASYEVGDDFRAPFLKKDEASARFFTRATDAGPWHFDLNGFVEDRLNAMNVGEVIRLDRDTFQEQDLFFSYRHATLHSGGVCGRQLSAIALEP</sequence>
<dbReference type="GO" id="GO:0016787">
    <property type="term" value="F:hydrolase activity"/>
    <property type="evidence" value="ECO:0007669"/>
    <property type="project" value="UniProtKB-KW"/>
</dbReference>
<accession>A0A8J6YUP3</accession>
<dbReference type="InterPro" id="IPR038371">
    <property type="entry name" value="Cu_polyphenol_OxRdtase_sf"/>
</dbReference>
<dbReference type="InterPro" id="IPR011324">
    <property type="entry name" value="Cytotoxic_necrot_fac-like_cat"/>
</dbReference>
<dbReference type="PANTHER" id="PTHR30616:SF2">
    <property type="entry name" value="PURINE NUCLEOSIDE PHOSPHORYLASE LACC1"/>
    <property type="match status" value="1"/>
</dbReference>
<gene>
    <name evidence="11" type="primary">pgeF</name>
    <name evidence="11" type="ORF">IHV25_00230</name>
</gene>
<keyword evidence="4" id="KW-0479">Metal-binding</keyword>
<organism evidence="11 12">
    <name type="scientific">Phaeovibrio sulfidiphilus</name>
    <dbReference type="NCBI Taxonomy" id="1220600"/>
    <lineage>
        <taxon>Bacteria</taxon>
        <taxon>Pseudomonadati</taxon>
        <taxon>Pseudomonadota</taxon>
        <taxon>Alphaproteobacteria</taxon>
        <taxon>Rhodospirillales</taxon>
        <taxon>Rhodospirillaceae</taxon>
        <taxon>Phaeovibrio</taxon>
    </lineage>
</organism>
<reference evidence="11" key="1">
    <citation type="submission" date="2020-10" db="EMBL/GenBank/DDBJ databases">
        <title>Genome sequence of the unusual species of purple photosynthetic bacteria, Phaeovibrio sulfidiphilus DSM 23193, type strain.</title>
        <authorList>
            <person name="Kyndt J.A."/>
            <person name="Meyer T.E."/>
        </authorList>
    </citation>
    <scope>NUCLEOTIDE SEQUENCE</scope>
    <source>
        <strain evidence="11">DSM 23193</strain>
    </source>
</reference>
<evidence type="ECO:0000256" key="4">
    <source>
        <dbReference type="ARBA" id="ARBA00022723"/>
    </source>
</evidence>
<evidence type="ECO:0000256" key="3">
    <source>
        <dbReference type="ARBA" id="ARBA00022679"/>
    </source>
</evidence>
<comment type="catalytic activity">
    <reaction evidence="1">
        <text>inosine + phosphate = alpha-D-ribose 1-phosphate + hypoxanthine</text>
        <dbReference type="Rhea" id="RHEA:27646"/>
        <dbReference type="ChEBI" id="CHEBI:17368"/>
        <dbReference type="ChEBI" id="CHEBI:17596"/>
        <dbReference type="ChEBI" id="CHEBI:43474"/>
        <dbReference type="ChEBI" id="CHEBI:57720"/>
        <dbReference type="EC" id="2.4.2.1"/>
    </reaction>
    <physiologicalReaction direction="left-to-right" evidence="1">
        <dbReference type="Rhea" id="RHEA:27647"/>
    </physiologicalReaction>
</comment>
<name>A0A8J6YUP3_9PROT</name>
<dbReference type="PANTHER" id="PTHR30616">
    <property type="entry name" value="UNCHARACTERIZED PROTEIN YFIH"/>
    <property type="match status" value="1"/>
</dbReference>
<protein>
    <recommendedName>
        <fullName evidence="10">Purine nucleoside phosphorylase</fullName>
    </recommendedName>
</protein>
<dbReference type="AlphaFoldDB" id="A0A8J6YUP3"/>
<dbReference type="GO" id="GO:0005507">
    <property type="term" value="F:copper ion binding"/>
    <property type="evidence" value="ECO:0007669"/>
    <property type="project" value="TreeGrafter"/>
</dbReference>